<name>L0DH05_SINAD</name>
<evidence type="ECO:0000313" key="3">
    <source>
        <dbReference type="Proteomes" id="UP000010798"/>
    </source>
</evidence>
<accession>L0DH05</accession>
<keyword evidence="3" id="KW-1185">Reference proteome</keyword>
<dbReference type="Proteomes" id="UP000010798">
    <property type="component" value="Chromosome"/>
</dbReference>
<dbReference type="HOGENOM" id="CLU_2669080_0_0_0"/>
<dbReference type="STRING" id="886293.Sinac_4470"/>
<evidence type="ECO:0000256" key="1">
    <source>
        <dbReference type="SAM" id="MobiDB-lite"/>
    </source>
</evidence>
<proteinExistence type="predicted"/>
<gene>
    <name evidence="2" type="ordered locus">Sinac_4470</name>
</gene>
<evidence type="ECO:0000313" key="2">
    <source>
        <dbReference type="EMBL" id="AGA28659.1"/>
    </source>
</evidence>
<reference evidence="2 3" key="1">
    <citation type="submission" date="2012-02" db="EMBL/GenBank/DDBJ databases">
        <title>Complete sequence of chromosome of Singulisphaera acidiphila DSM 18658.</title>
        <authorList>
            <consortium name="US DOE Joint Genome Institute (JGI-PGF)"/>
            <person name="Lucas S."/>
            <person name="Copeland A."/>
            <person name="Lapidus A."/>
            <person name="Glavina del Rio T."/>
            <person name="Dalin E."/>
            <person name="Tice H."/>
            <person name="Bruce D."/>
            <person name="Goodwin L."/>
            <person name="Pitluck S."/>
            <person name="Peters L."/>
            <person name="Ovchinnikova G."/>
            <person name="Chertkov O."/>
            <person name="Kyrpides N."/>
            <person name="Mavromatis K."/>
            <person name="Ivanova N."/>
            <person name="Brettin T."/>
            <person name="Detter J.C."/>
            <person name="Han C."/>
            <person name="Larimer F."/>
            <person name="Land M."/>
            <person name="Hauser L."/>
            <person name="Markowitz V."/>
            <person name="Cheng J.-F."/>
            <person name="Hugenholtz P."/>
            <person name="Woyke T."/>
            <person name="Wu D."/>
            <person name="Tindall B."/>
            <person name="Pomrenke H."/>
            <person name="Brambilla E."/>
            <person name="Klenk H.-P."/>
            <person name="Eisen J.A."/>
        </authorList>
    </citation>
    <scope>NUCLEOTIDE SEQUENCE [LARGE SCALE GENOMIC DNA]</scope>
    <source>
        <strain evidence="3">ATCC BAA-1392 / DSM 18658 / VKM B-2454 / MOB10</strain>
    </source>
</reference>
<protein>
    <submittedName>
        <fullName evidence="2">Uncharacterized protein</fullName>
    </submittedName>
</protein>
<sequence>MIRGSVRNLAACASIRRNVGFEALHASTGNRDSGRFTRLGACDRMDRIRTPPRPAIKKKGANRAPVDSLMRMPRA</sequence>
<dbReference type="AlphaFoldDB" id="L0DH05"/>
<dbReference type="EMBL" id="CP003364">
    <property type="protein sequence ID" value="AGA28659.1"/>
    <property type="molecule type" value="Genomic_DNA"/>
</dbReference>
<organism evidence="2 3">
    <name type="scientific">Singulisphaera acidiphila (strain ATCC BAA-1392 / DSM 18658 / VKM B-2454 / MOB10)</name>
    <dbReference type="NCBI Taxonomy" id="886293"/>
    <lineage>
        <taxon>Bacteria</taxon>
        <taxon>Pseudomonadati</taxon>
        <taxon>Planctomycetota</taxon>
        <taxon>Planctomycetia</taxon>
        <taxon>Isosphaerales</taxon>
        <taxon>Isosphaeraceae</taxon>
        <taxon>Singulisphaera</taxon>
    </lineage>
</organism>
<feature type="region of interest" description="Disordered" evidence="1">
    <location>
        <begin position="47"/>
        <end position="75"/>
    </location>
</feature>
<dbReference type="KEGG" id="saci:Sinac_4470"/>